<sequence>MYKKISILLFIITILLGGKLFVVSKELKDTKNELKRQSIKKEETIQDKNIDKYTNTETNKVEDTQSESNKSGEIEVNDITKPIEGLSTKDNEDVRNTVITFVKAFANYCDKDDNVEKRIQTRIDNVKDLLSEELYKSTRAGVESEAMHQGKEFTYRKLEGMRIYEAYQEGDKVYINLEIFSTYYDIFMKPQSINKSNRYSTSDFKFTLVKSNDKWIIQDFTETFK</sequence>
<keyword evidence="1" id="KW-0614">Plasmid</keyword>
<protein>
    <submittedName>
        <fullName evidence="1">Uncharacterized protein</fullName>
    </submittedName>
</protein>
<evidence type="ECO:0000313" key="1">
    <source>
        <dbReference type="EMBL" id="AUO31825.1"/>
    </source>
</evidence>
<accession>A0A2I6SWC0</accession>
<name>A0A2I6SWC0_PARSO</name>
<dbReference type="EMBL" id="MG205643">
    <property type="protein sequence ID" value="AUO31825.1"/>
    <property type="molecule type" value="Genomic_DNA"/>
</dbReference>
<dbReference type="AlphaFoldDB" id="A0A2I6SWC0"/>
<reference evidence="1" key="1">
    <citation type="submission" date="2017-10" db="EMBL/GenBank/DDBJ databases">
        <title>Conjugative transfer of the toxin plasmid of Clostridium sordellii.</title>
        <authorList>
            <person name="Vidor C.J."/>
            <person name="Awad M."/>
            <person name="Lyras D."/>
        </authorList>
    </citation>
    <scope>NUCLEOTIDE SEQUENCE</scope>
    <source>
        <strain evidence="1">S0804018</strain>
        <plasmid evidence="1">pCS1-5</plasmid>
    </source>
</reference>
<geneLocation type="plasmid" evidence="1">
    <name>pCS1-5</name>
</geneLocation>
<organism evidence="1">
    <name type="scientific">Paraclostridium sordellii</name>
    <name type="common">Clostridium sordellii</name>
    <dbReference type="NCBI Taxonomy" id="1505"/>
    <lineage>
        <taxon>Bacteria</taxon>
        <taxon>Bacillati</taxon>
        <taxon>Bacillota</taxon>
        <taxon>Clostridia</taxon>
        <taxon>Peptostreptococcales</taxon>
        <taxon>Peptostreptococcaceae</taxon>
        <taxon>Paraclostridium</taxon>
    </lineage>
</organism>
<proteinExistence type="predicted"/>